<dbReference type="Pfam" id="PF00067">
    <property type="entry name" value="p450"/>
    <property type="match status" value="1"/>
</dbReference>
<dbReference type="EMBL" id="NJEU01000372">
    <property type="protein sequence ID" value="PHH75451.1"/>
    <property type="molecule type" value="Genomic_DNA"/>
</dbReference>
<evidence type="ECO:0000256" key="3">
    <source>
        <dbReference type="ARBA" id="ARBA00023004"/>
    </source>
</evidence>
<accession>A0A2C5Z8F2</accession>
<proteinExistence type="predicted"/>
<dbReference type="SUPFAM" id="SSF48264">
    <property type="entry name" value="Cytochrome P450"/>
    <property type="match status" value="1"/>
</dbReference>
<evidence type="ECO:0000256" key="2">
    <source>
        <dbReference type="ARBA" id="ARBA00022723"/>
    </source>
</evidence>
<name>A0A2C5Z8F2_9HYPO</name>
<dbReference type="InterPro" id="IPR002401">
    <property type="entry name" value="Cyt_P450_E_grp-I"/>
</dbReference>
<keyword evidence="1 4" id="KW-0349">Heme</keyword>
<evidence type="ECO:0000313" key="5">
    <source>
        <dbReference type="EMBL" id="PHH75451.1"/>
    </source>
</evidence>
<comment type="cofactor">
    <cofactor evidence="4">
        <name>heme</name>
        <dbReference type="ChEBI" id="CHEBI:30413"/>
    </cofactor>
</comment>
<keyword evidence="2 4" id="KW-0479">Metal-binding</keyword>
<dbReference type="InterPro" id="IPR001128">
    <property type="entry name" value="Cyt_P450"/>
</dbReference>
<organism evidence="5 6">
    <name type="scientific">Ophiocordyceps australis</name>
    <dbReference type="NCBI Taxonomy" id="1399860"/>
    <lineage>
        <taxon>Eukaryota</taxon>
        <taxon>Fungi</taxon>
        <taxon>Dikarya</taxon>
        <taxon>Ascomycota</taxon>
        <taxon>Pezizomycotina</taxon>
        <taxon>Sordariomycetes</taxon>
        <taxon>Hypocreomycetidae</taxon>
        <taxon>Hypocreales</taxon>
        <taxon>Ophiocordycipitaceae</taxon>
        <taxon>Ophiocordyceps</taxon>
    </lineage>
</organism>
<dbReference type="PRINTS" id="PR00463">
    <property type="entry name" value="EP450I"/>
</dbReference>
<dbReference type="GO" id="GO:0016705">
    <property type="term" value="F:oxidoreductase activity, acting on paired donors, with incorporation or reduction of molecular oxygen"/>
    <property type="evidence" value="ECO:0007669"/>
    <property type="project" value="InterPro"/>
</dbReference>
<evidence type="ECO:0000313" key="6">
    <source>
        <dbReference type="Proteomes" id="UP000224854"/>
    </source>
</evidence>
<dbReference type="GO" id="GO:0020037">
    <property type="term" value="F:heme binding"/>
    <property type="evidence" value="ECO:0007669"/>
    <property type="project" value="InterPro"/>
</dbReference>
<protein>
    <recommendedName>
        <fullName evidence="7">Cytochrome P450</fullName>
    </recommendedName>
</protein>
<evidence type="ECO:0000256" key="4">
    <source>
        <dbReference type="PIRSR" id="PIRSR602401-1"/>
    </source>
</evidence>
<dbReference type="InterPro" id="IPR036396">
    <property type="entry name" value="Cyt_P450_sf"/>
</dbReference>
<keyword evidence="3 4" id="KW-0408">Iron</keyword>
<evidence type="ECO:0008006" key="7">
    <source>
        <dbReference type="Google" id="ProtNLM"/>
    </source>
</evidence>
<dbReference type="Proteomes" id="UP000224854">
    <property type="component" value="Unassembled WGS sequence"/>
</dbReference>
<dbReference type="PANTHER" id="PTHR24305:SF222">
    <property type="entry name" value="CYTOCHROME P450 MONOOXYGENASE STCS"/>
    <property type="match status" value="1"/>
</dbReference>
<reference evidence="5 6" key="1">
    <citation type="submission" date="2017-06" db="EMBL/GenBank/DDBJ databases">
        <title>Ant-infecting Ophiocordyceps genomes reveal a high diversity of potential behavioral manipulation genes and a possible major role for enterotoxins.</title>
        <authorList>
            <person name="De Bekker C."/>
            <person name="Evans H.C."/>
            <person name="Brachmann A."/>
            <person name="Hughes D.P."/>
        </authorList>
    </citation>
    <scope>NUCLEOTIDE SEQUENCE [LARGE SCALE GENOMIC DNA]</scope>
    <source>
        <strain evidence="5 6">1348a</strain>
    </source>
</reference>
<dbReference type="InterPro" id="IPR050121">
    <property type="entry name" value="Cytochrome_P450_monoxygenase"/>
</dbReference>
<dbReference type="OrthoDB" id="4922772at2759"/>
<dbReference type="Gene3D" id="1.10.630.10">
    <property type="entry name" value="Cytochrome P450"/>
    <property type="match status" value="1"/>
</dbReference>
<feature type="binding site" description="axial binding residue" evidence="4">
    <location>
        <position position="441"/>
    </location>
    <ligand>
        <name>heme</name>
        <dbReference type="ChEBI" id="CHEBI:30413"/>
    </ligand>
    <ligandPart>
        <name>Fe</name>
        <dbReference type="ChEBI" id="CHEBI:18248"/>
    </ligandPart>
</feature>
<comment type="caution">
    <text evidence="5">The sequence shown here is derived from an EMBL/GenBank/DDBJ whole genome shotgun (WGS) entry which is preliminary data.</text>
</comment>
<dbReference type="AlphaFoldDB" id="A0A2C5Z8F2"/>
<dbReference type="PANTHER" id="PTHR24305">
    <property type="entry name" value="CYTOCHROME P450"/>
    <property type="match status" value="1"/>
</dbReference>
<gene>
    <name evidence="5" type="ORF">CDD82_4450</name>
</gene>
<dbReference type="GO" id="GO:0004497">
    <property type="term" value="F:monooxygenase activity"/>
    <property type="evidence" value="ECO:0007669"/>
    <property type="project" value="InterPro"/>
</dbReference>
<dbReference type="PRINTS" id="PR00385">
    <property type="entry name" value="P450"/>
</dbReference>
<evidence type="ECO:0000256" key="1">
    <source>
        <dbReference type="ARBA" id="ARBA00022617"/>
    </source>
</evidence>
<sequence length="517" mass="59585">MPHYFFFGHLYIVRRFYKDWASDANFIQTFGYYMSLNWKRYFPGEERCPPIIYLDVWPIATPMAFSMEAYVSNQMEMGKILLAKSPMQGEFLGPISNGKDLNCMHGEEWKTWRSRFNPGFGKSNIRQWVPAILEEVETFAGVLQNLSGKAGAWGPVFQLEKVAGDLALDATGRIILNHRLHSQTASPSKFTQVYREQLQRMEITLNLPKLIWRTTPMFKSIITRKRRELYDFLRPFILQSFGSRAPSGKRTIIQAALEECKHEKPDTRPSADPDEPFIEMVFCQLMIFFFGGDDAISIIIPWMFKQLQSHPECVAKLRQEHDKVFGTDLSAAAHQIREMPHLLDSLPVTQAVIKETLRIHPATITIRMGQPDFTFHITGSNMEWPSDGFDLFDSSITIHRDPQNFPNPLDFIPERWMAPQGHSLYPPKNVWRAFQLGPRKCIGQEMAYVVLKLVLVLVVRRFDIEMAWDEWDDLQTRMGHSPSRKTVNGDRMYTTGKATSHPKDGAPVHVRARTVGL</sequence>
<dbReference type="GO" id="GO:0005506">
    <property type="term" value="F:iron ion binding"/>
    <property type="evidence" value="ECO:0007669"/>
    <property type="project" value="InterPro"/>
</dbReference>
<keyword evidence="6" id="KW-1185">Reference proteome</keyword>